<evidence type="ECO:0000313" key="1">
    <source>
        <dbReference type="EMBL" id="KOF69021.1"/>
    </source>
</evidence>
<sequence length="57" mass="6775">MLHNPIQHQRKIHLYVIIQERIHQGGLLFLFQSGRSRIKANHCQLIKHSLVMQCLFT</sequence>
<accession>A0A0L8FWA4</accession>
<proteinExistence type="predicted"/>
<dbReference type="AlphaFoldDB" id="A0A0L8FWA4"/>
<protein>
    <submittedName>
        <fullName evidence="1">Uncharacterized protein</fullName>
    </submittedName>
</protein>
<name>A0A0L8FWA4_OCTBM</name>
<reference evidence="1" key="1">
    <citation type="submission" date="2015-07" db="EMBL/GenBank/DDBJ databases">
        <title>MeaNS - Measles Nucleotide Surveillance Program.</title>
        <authorList>
            <person name="Tran T."/>
            <person name="Druce J."/>
        </authorList>
    </citation>
    <scope>NUCLEOTIDE SEQUENCE</scope>
    <source>
        <strain evidence="1">UCB-OBI-ISO-001</strain>
        <tissue evidence="1">Gonad</tissue>
    </source>
</reference>
<dbReference type="EMBL" id="KQ425764">
    <property type="protein sequence ID" value="KOF69021.1"/>
    <property type="molecule type" value="Genomic_DNA"/>
</dbReference>
<organism evidence="1">
    <name type="scientific">Octopus bimaculoides</name>
    <name type="common">California two-spotted octopus</name>
    <dbReference type="NCBI Taxonomy" id="37653"/>
    <lineage>
        <taxon>Eukaryota</taxon>
        <taxon>Metazoa</taxon>
        <taxon>Spiralia</taxon>
        <taxon>Lophotrochozoa</taxon>
        <taxon>Mollusca</taxon>
        <taxon>Cephalopoda</taxon>
        <taxon>Coleoidea</taxon>
        <taxon>Octopodiformes</taxon>
        <taxon>Octopoda</taxon>
        <taxon>Incirrata</taxon>
        <taxon>Octopodidae</taxon>
        <taxon>Octopus</taxon>
    </lineage>
</organism>
<gene>
    <name evidence="1" type="ORF">OCBIM_22005966mg</name>
</gene>